<gene>
    <name evidence="4" type="ORF">BRAN1462_LOCUS25384</name>
</gene>
<feature type="transmembrane region" description="Helical" evidence="1">
    <location>
        <begin position="810"/>
        <end position="834"/>
    </location>
</feature>
<organism evidence="4">
    <name type="scientific">Zooxanthella nutricula</name>
    <dbReference type="NCBI Taxonomy" id="1333877"/>
    <lineage>
        <taxon>Eukaryota</taxon>
        <taxon>Sar</taxon>
        <taxon>Alveolata</taxon>
        <taxon>Dinophyceae</taxon>
        <taxon>Peridiniales</taxon>
        <taxon>Peridiniales incertae sedis</taxon>
        <taxon>Zooxanthella</taxon>
    </lineage>
</organism>
<feature type="transmembrane region" description="Helical" evidence="1">
    <location>
        <begin position="898"/>
        <end position="922"/>
    </location>
</feature>
<feature type="domain" description="CSC1/OSCA1-like cytosolic" evidence="3">
    <location>
        <begin position="225"/>
        <end position="321"/>
    </location>
</feature>
<accession>A0A7S2K2V8</accession>
<feature type="transmembrane region" description="Helical" evidence="1">
    <location>
        <begin position="598"/>
        <end position="622"/>
    </location>
</feature>
<evidence type="ECO:0000259" key="3">
    <source>
        <dbReference type="Pfam" id="PF14703"/>
    </source>
</evidence>
<reference evidence="4" key="1">
    <citation type="submission" date="2021-01" db="EMBL/GenBank/DDBJ databases">
        <authorList>
            <person name="Corre E."/>
            <person name="Pelletier E."/>
            <person name="Niang G."/>
            <person name="Scheremetjew M."/>
            <person name="Finn R."/>
            <person name="Kale V."/>
            <person name="Holt S."/>
            <person name="Cochrane G."/>
            <person name="Meng A."/>
            <person name="Brown T."/>
            <person name="Cohen L."/>
        </authorList>
    </citation>
    <scope>NUCLEOTIDE SEQUENCE</scope>
    <source>
        <strain evidence="4">RCC3387</strain>
    </source>
</reference>
<feature type="signal peptide" evidence="2">
    <location>
        <begin position="1"/>
        <end position="16"/>
    </location>
</feature>
<dbReference type="AlphaFoldDB" id="A0A7S2K2V8"/>
<sequence length="1050" mass="117014">MMKRMIFVFLILSILSSPLMVFNLLGKMAHATSSLNQALAMTSVANIGHCPLHGCRNDEQMLDRCLLQSDCVPEAGGLNNLRVKDVTQWLGLLDGIGVLVLLGFTSWYLNYSIPKQVAKFNTEIVTPADYTVCVDVCPTHLGTDVLSADHLQYKEKLKEHFTAFLKTLKEHDGPVDDPNAVAAVHIAREFNGKIYAFTTIGDFLAEIHNAETLRDRYSAQGQKGEKKVKAQEKLLDKLWHKLERATQNVQKELGHKDEEREACLCFVTFSKTEYAEKVVSAYKVSRSPLFRCCQDKAMRLDQTYSIGVRQASEPSDIYWENVDYHPYWQMARKAFVAFVTLLVLILCGLSLVSIKASTVDMSDPVYSAYVLKVEAADNANYSDACLSVCDWDLFASGNCAGSNSDDWAVDYTFTAADNFDVTASANRTGSALWSGSPEQCTGPHLRNSTSCGTGQDWLGITFADPRDVRCMRLTQRASSVAGTLHLYACSNPPPPEGSANRSAWKPEEHCLPMQDLHPKTAAAGNDTGVASGPLPVLLESTCPESVAHEVAEKANERGDGWTLNCYCQAELMKNPQLMTPPYETEAELLCKTWSHQQFLVYGLMIAGILAVTVLNQVLLLIFSVLLSMEKPKSQTEYTRSQFFKLFAAQFVNTGLLIVLVNAKIGSVPDIARAILVPLSLGNGDFFEPDIEWFTAVGAGLAITILSQVFSTTLTPWAMTHIVAPLLRRFTMWQGGKVTRDTLFPIYVLPEWNLALRNAQSMNIICCVFFFAGGMPALYWVGLFYCMIAYWVDRYILLKGSKRPPSYSADIALGCTKMMVLPAFLHTLFSCLCLGNPKMFPSEWSDLLWIAEIIFGCSIEEYQTIRSRWSTAHVYEKEMELYGDYLRTRMVDFARQSTWLLLCIFLVAAAYFILYFLYLYLLLPIAQPFVRAIARCCCKCNKQDAAPSMDTAYADMIQDWEARLVPIDYQMGHNEKYRSAARGTRFATKVTKGEDGKVAISRENVAQYFKEASDTPQGDAPSSIKESLVGAITACIGQGKETAKEEENKAV</sequence>
<dbReference type="Pfam" id="PF14703">
    <property type="entry name" value="PHM7_cyt"/>
    <property type="match status" value="1"/>
</dbReference>
<feature type="transmembrane region" description="Helical" evidence="1">
    <location>
        <begin position="763"/>
        <end position="790"/>
    </location>
</feature>
<keyword evidence="1" id="KW-1133">Transmembrane helix</keyword>
<keyword evidence="1" id="KW-0472">Membrane</keyword>
<proteinExistence type="predicted"/>
<feature type="transmembrane region" description="Helical" evidence="1">
    <location>
        <begin position="334"/>
        <end position="354"/>
    </location>
</feature>
<keyword evidence="1" id="KW-0812">Transmembrane</keyword>
<dbReference type="PANTHER" id="PTHR13018:SF5">
    <property type="entry name" value="RE44586P"/>
    <property type="match status" value="1"/>
</dbReference>
<keyword evidence="2" id="KW-0732">Signal</keyword>
<dbReference type="GO" id="GO:0005886">
    <property type="term" value="C:plasma membrane"/>
    <property type="evidence" value="ECO:0007669"/>
    <property type="project" value="TreeGrafter"/>
</dbReference>
<evidence type="ECO:0000256" key="1">
    <source>
        <dbReference type="SAM" id="Phobius"/>
    </source>
</evidence>
<evidence type="ECO:0000256" key="2">
    <source>
        <dbReference type="SAM" id="SignalP"/>
    </source>
</evidence>
<dbReference type="InterPro" id="IPR045122">
    <property type="entry name" value="Csc1-like"/>
</dbReference>
<feature type="transmembrane region" description="Helical" evidence="1">
    <location>
        <begin position="89"/>
        <end position="109"/>
    </location>
</feature>
<feature type="transmembrane region" description="Helical" evidence="1">
    <location>
        <begin position="692"/>
        <end position="718"/>
    </location>
</feature>
<feature type="transmembrane region" description="Helical" evidence="1">
    <location>
        <begin position="642"/>
        <end position="662"/>
    </location>
</feature>
<dbReference type="GO" id="GO:0005227">
    <property type="term" value="F:calcium-activated cation channel activity"/>
    <property type="evidence" value="ECO:0007669"/>
    <property type="project" value="InterPro"/>
</dbReference>
<dbReference type="PANTHER" id="PTHR13018">
    <property type="entry name" value="PROBABLE MEMBRANE PROTEIN DUF221-RELATED"/>
    <property type="match status" value="1"/>
</dbReference>
<protein>
    <recommendedName>
        <fullName evidence="3">CSC1/OSCA1-like cytosolic domain-containing protein</fullName>
    </recommendedName>
</protein>
<feature type="chain" id="PRO_5031438743" description="CSC1/OSCA1-like cytosolic domain-containing protein" evidence="2">
    <location>
        <begin position="17"/>
        <end position="1050"/>
    </location>
</feature>
<dbReference type="InterPro" id="IPR027815">
    <property type="entry name" value="CSC1/OSCA1-like_cyt"/>
</dbReference>
<evidence type="ECO:0000313" key="4">
    <source>
        <dbReference type="EMBL" id="CAD9564808.1"/>
    </source>
</evidence>
<name>A0A7S2K2V8_9DINO</name>
<dbReference type="EMBL" id="HBGW01040175">
    <property type="protein sequence ID" value="CAD9564808.1"/>
    <property type="molecule type" value="Transcribed_RNA"/>
</dbReference>